<protein>
    <recommendedName>
        <fullName evidence="2">histidine kinase</fullName>
        <ecNumber evidence="2">2.7.13.3</ecNumber>
    </recommendedName>
</protein>
<feature type="domain" description="Histidine kinase" evidence="6">
    <location>
        <begin position="308"/>
        <end position="559"/>
    </location>
</feature>
<evidence type="ECO:0000256" key="3">
    <source>
        <dbReference type="ARBA" id="ARBA00022679"/>
    </source>
</evidence>
<feature type="modified residue" description="4-aspartylphosphate" evidence="5">
    <location>
        <position position="675"/>
    </location>
</feature>
<dbReference type="InterPro" id="IPR003594">
    <property type="entry name" value="HATPase_dom"/>
</dbReference>
<keyword evidence="3" id="KW-0808">Transferase</keyword>
<dbReference type="SUPFAM" id="SSF55874">
    <property type="entry name" value="ATPase domain of HSP90 chaperone/DNA topoisomerase II/histidine kinase"/>
    <property type="match status" value="1"/>
</dbReference>
<sequence length="887" mass="99958">MLSGGKVHRRMSTTETMIGDKSTIDTFTNPSIAASMVPAMIFTYVLNNETGESHFPFVSDYSQDMFGLPASDIVNDPECFMNRVHPDDVNLFTASVLESMTNLTTCDLKLHMITTTGKVIHIHGRSSPHNRTITNIDGSTAKFTIWHGVLIDITQKQQIEGEKLQNFKNEELGLNRNQSCIGMNERGIFTEWNETMTELAGMDHVMGKPFMSVVTDLYKQKVDATEKSTINPAPKNQENRTFSNKNFTFMSKSGDKVHVSATCEPRKDTSEQLLGVFFSPDTTALQKAEKDKKNALQFLDSDKNLTGWLSHEIRNPLSIALEASYALNDIFKKKDFNKTTGTDLPDNFTEICDENGSYHVDLILRSILFAVDLLTNMLDLNKCVEGKIVLRPTLCFVREDVVKPVLEMMGAWNYSSVGKNRVPIYVDCETDVQIYVDKLRLKQVLINLISNAFKFTKEGFIRITICKKKNLDLNDGETKSSIVISVSDTGPGIDEKNRDKIFSKWEQLGSTSAGAGIGLCLSRLLVNAMGGEINLNPEYASGMKGNPGAEFVVRLPMNTLLASDHEGNAMHSVPAYRAVSQAVLASRSSKQMPFEVERNISDEVPTLNKLNGDDGCFIGKFRILIVDDDRISRKMLRRRFSRLFPHGVLDEAQSGEQCLEYIREHKKFYDIIFMDQHMGAINGDETIKELRESNVDSLIIGISANSKEKLHITAGADDFFQKPIPSDGILLQRFLIQLSPPSKWRVLILDSIKLNTYFAQKKLQKVSSPHFTTIEASERRWSITSCVEPEEAMSLIANEWFDLILLDDHCQKSSMSINICAYTREYGMNKDAIIVLISSSDRKRFDDEQNFNLFWSKPLPSVESMRQGLCQELLKSRSFVKDMDKPC</sequence>
<dbReference type="NCBIfam" id="TIGR00229">
    <property type="entry name" value="sensory_box"/>
    <property type="match status" value="1"/>
</dbReference>
<dbReference type="InterPro" id="IPR035965">
    <property type="entry name" value="PAS-like_dom_sf"/>
</dbReference>
<gene>
    <name evidence="8" type="ORF">CHYS00102_LOCUS6957</name>
</gene>
<evidence type="ECO:0000259" key="6">
    <source>
        <dbReference type="PROSITE" id="PS50109"/>
    </source>
</evidence>
<reference evidence="8" key="1">
    <citation type="submission" date="2021-01" db="EMBL/GenBank/DDBJ databases">
        <authorList>
            <person name="Corre E."/>
            <person name="Pelletier E."/>
            <person name="Niang G."/>
            <person name="Scheremetjew M."/>
            <person name="Finn R."/>
            <person name="Kale V."/>
            <person name="Holt S."/>
            <person name="Cochrane G."/>
            <person name="Meng A."/>
            <person name="Brown T."/>
            <person name="Cohen L."/>
        </authorList>
    </citation>
    <scope>NUCLEOTIDE SEQUENCE</scope>
    <source>
        <strain evidence="8">308</strain>
    </source>
</reference>
<dbReference type="PRINTS" id="PR00344">
    <property type="entry name" value="BCTRLSENSOR"/>
</dbReference>
<dbReference type="PROSITE" id="PS50109">
    <property type="entry name" value="HIS_KIN"/>
    <property type="match status" value="1"/>
</dbReference>
<dbReference type="InterPro" id="IPR011006">
    <property type="entry name" value="CheY-like_superfamily"/>
</dbReference>
<dbReference type="PANTHER" id="PTHR43047">
    <property type="entry name" value="TWO-COMPONENT HISTIDINE PROTEIN KINASE"/>
    <property type="match status" value="1"/>
</dbReference>
<dbReference type="SMART" id="SM00448">
    <property type="entry name" value="REC"/>
    <property type="match status" value="1"/>
</dbReference>
<dbReference type="InterPro" id="IPR000014">
    <property type="entry name" value="PAS"/>
</dbReference>
<dbReference type="InterPro" id="IPR001789">
    <property type="entry name" value="Sig_transdc_resp-reg_receiver"/>
</dbReference>
<keyword evidence="5" id="KW-0597">Phosphoprotein</keyword>
<keyword evidence="4" id="KW-0418">Kinase</keyword>
<evidence type="ECO:0000256" key="1">
    <source>
        <dbReference type="ARBA" id="ARBA00000085"/>
    </source>
</evidence>
<evidence type="ECO:0000256" key="5">
    <source>
        <dbReference type="PROSITE-ProRule" id="PRU00169"/>
    </source>
</evidence>
<dbReference type="SUPFAM" id="SSF52172">
    <property type="entry name" value="CheY-like"/>
    <property type="match status" value="1"/>
</dbReference>
<name>A0A7S1FNL1_9STRA</name>
<dbReference type="Pfam" id="PF13426">
    <property type="entry name" value="PAS_9"/>
    <property type="match status" value="2"/>
</dbReference>
<dbReference type="EC" id="2.7.13.3" evidence="2"/>
<evidence type="ECO:0000256" key="2">
    <source>
        <dbReference type="ARBA" id="ARBA00012438"/>
    </source>
</evidence>
<dbReference type="PROSITE" id="PS50110">
    <property type="entry name" value="RESPONSE_REGULATORY"/>
    <property type="match status" value="1"/>
</dbReference>
<dbReference type="EMBL" id="HBFR01009603">
    <property type="protein sequence ID" value="CAD8879773.1"/>
    <property type="molecule type" value="Transcribed_RNA"/>
</dbReference>
<dbReference type="Gene3D" id="3.40.50.2300">
    <property type="match status" value="1"/>
</dbReference>
<dbReference type="GO" id="GO:0004673">
    <property type="term" value="F:protein histidine kinase activity"/>
    <property type="evidence" value="ECO:0007669"/>
    <property type="project" value="UniProtKB-EC"/>
</dbReference>
<dbReference type="InterPro" id="IPR004358">
    <property type="entry name" value="Sig_transdc_His_kin-like_C"/>
</dbReference>
<dbReference type="Pfam" id="PF00072">
    <property type="entry name" value="Response_reg"/>
    <property type="match status" value="1"/>
</dbReference>
<dbReference type="AlphaFoldDB" id="A0A7S1FNL1"/>
<feature type="domain" description="Response regulatory" evidence="7">
    <location>
        <begin position="622"/>
        <end position="737"/>
    </location>
</feature>
<evidence type="ECO:0000259" key="7">
    <source>
        <dbReference type="PROSITE" id="PS50110"/>
    </source>
</evidence>
<dbReference type="SUPFAM" id="SSF55785">
    <property type="entry name" value="PYP-like sensor domain (PAS domain)"/>
    <property type="match status" value="1"/>
</dbReference>
<dbReference type="SMART" id="SM00387">
    <property type="entry name" value="HATPase_c"/>
    <property type="match status" value="1"/>
</dbReference>
<accession>A0A7S1FNL1</accession>
<proteinExistence type="predicted"/>
<dbReference type="InterPro" id="IPR005467">
    <property type="entry name" value="His_kinase_dom"/>
</dbReference>
<comment type="catalytic activity">
    <reaction evidence="1">
        <text>ATP + protein L-histidine = ADP + protein N-phospho-L-histidine.</text>
        <dbReference type="EC" id="2.7.13.3"/>
    </reaction>
</comment>
<dbReference type="Pfam" id="PF02518">
    <property type="entry name" value="HATPase_c"/>
    <property type="match status" value="1"/>
</dbReference>
<dbReference type="GO" id="GO:0000160">
    <property type="term" value="P:phosphorelay signal transduction system"/>
    <property type="evidence" value="ECO:0007669"/>
    <property type="project" value="InterPro"/>
</dbReference>
<dbReference type="Gene3D" id="3.30.450.20">
    <property type="entry name" value="PAS domain"/>
    <property type="match status" value="2"/>
</dbReference>
<dbReference type="Gene3D" id="3.30.565.10">
    <property type="entry name" value="Histidine kinase-like ATPase, C-terminal domain"/>
    <property type="match status" value="1"/>
</dbReference>
<dbReference type="CDD" id="cd17546">
    <property type="entry name" value="REC_hyHK_CKI1_RcsC-like"/>
    <property type="match status" value="1"/>
</dbReference>
<dbReference type="InterPro" id="IPR036890">
    <property type="entry name" value="HATPase_C_sf"/>
</dbReference>
<evidence type="ECO:0000313" key="8">
    <source>
        <dbReference type="EMBL" id="CAD8879773.1"/>
    </source>
</evidence>
<organism evidence="8">
    <name type="scientific">Corethron hystrix</name>
    <dbReference type="NCBI Taxonomy" id="216773"/>
    <lineage>
        <taxon>Eukaryota</taxon>
        <taxon>Sar</taxon>
        <taxon>Stramenopiles</taxon>
        <taxon>Ochrophyta</taxon>
        <taxon>Bacillariophyta</taxon>
        <taxon>Coscinodiscophyceae</taxon>
        <taxon>Corethrophycidae</taxon>
        <taxon>Corethrales</taxon>
        <taxon>Corethraceae</taxon>
        <taxon>Corethron</taxon>
    </lineage>
</organism>
<evidence type="ECO:0000256" key="4">
    <source>
        <dbReference type="ARBA" id="ARBA00022777"/>
    </source>
</evidence>